<proteinExistence type="predicted"/>
<name>A0A382J114_9ZZZZ</name>
<gene>
    <name evidence="1" type="ORF">METZ01_LOCUS257375</name>
</gene>
<reference evidence="1" key="1">
    <citation type="submission" date="2018-05" db="EMBL/GenBank/DDBJ databases">
        <authorList>
            <person name="Lanie J.A."/>
            <person name="Ng W.-L."/>
            <person name="Kazmierczak K.M."/>
            <person name="Andrzejewski T.M."/>
            <person name="Davidsen T.M."/>
            <person name="Wayne K.J."/>
            <person name="Tettelin H."/>
            <person name="Glass J.I."/>
            <person name="Rusch D."/>
            <person name="Podicherti R."/>
            <person name="Tsui H.-C.T."/>
            <person name="Winkler M.E."/>
        </authorList>
    </citation>
    <scope>NUCLEOTIDE SEQUENCE</scope>
</reference>
<protein>
    <recommendedName>
        <fullName evidence="2">Semialdehyde dehydrogenase NAD-binding domain-containing protein</fullName>
    </recommendedName>
</protein>
<organism evidence="1">
    <name type="scientific">marine metagenome</name>
    <dbReference type="NCBI Taxonomy" id="408172"/>
    <lineage>
        <taxon>unclassified sequences</taxon>
        <taxon>metagenomes</taxon>
        <taxon>ecological metagenomes</taxon>
    </lineage>
</organism>
<dbReference type="SUPFAM" id="SSF51735">
    <property type="entry name" value="NAD(P)-binding Rossmann-fold domains"/>
    <property type="match status" value="1"/>
</dbReference>
<sequence length="29" mass="3259">MEDKLRVLIIGASGKVGKEIFKNLKNKDN</sequence>
<dbReference type="InterPro" id="IPR036291">
    <property type="entry name" value="NAD(P)-bd_dom_sf"/>
</dbReference>
<evidence type="ECO:0008006" key="2">
    <source>
        <dbReference type="Google" id="ProtNLM"/>
    </source>
</evidence>
<evidence type="ECO:0000313" key="1">
    <source>
        <dbReference type="EMBL" id="SVC04521.1"/>
    </source>
</evidence>
<feature type="non-terminal residue" evidence="1">
    <location>
        <position position="29"/>
    </location>
</feature>
<dbReference type="EMBL" id="UINC01070398">
    <property type="protein sequence ID" value="SVC04521.1"/>
    <property type="molecule type" value="Genomic_DNA"/>
</dbReference>
<dbReference type="AlphaFoldDB" id="A0A382J114"/>
<accession>A0A382J114</accession>